<dbReference type="PANTHER" id="PTHR38593:SF1">
    <property type="entry name" value="BLR2558 PROTEIN"/>
    <property type="match status" value="1"/>
</dbReference>
<dbReference type="InterPro" id="IPR025419">
    <property type="entry name" value="DUF4142"/>
</dbReference>
<dbReference type="Gene3D" id="1.20.1260.10">
    <property type="match status" value="1"/>
</dbReference>
<dbReference type="PANTHER" id="PTHR38593">
    <property type="entry name" value="BLR2558 PROTEIN"/>
    <property type="match status" value="1"/>
</dbReference>
<dbReference type="Pfam" id="PF13628">
    <property type="entry name" value="DUF4142"/>
    <property type="match status" value="1"/>
</dbReference>
<organism evidence="2 3">
    <name type="scientific">Dyella jejuensis</name>
    <dbReference type="NCBI Taxonomy" id="1432009"/>
    <lineage>
        <taxon>Bacteria</taxon>
        <taxon>Pseudomonadati</taxon>
        <taxon>Pseudomonadota</taxon>
        <taxon>Gammaproteobacteria</taxon>
        <taxon>Lysobacterales</taxon>
        <taxon>Rhodanobacteraceae</taxon>
        <taxon>Dyella</taxon>
    </lineage>
</organism>
<sequence>MTQSTLLVGILAFVAWVAMSQWRESRARGSGISKEDRHFLRQAVAVGASEVTLSELALQTSTAVPVQHLAKRIVDDHSQVNRKLASLAWRYKVNVSAQPSAETQARARQLNTLRGYAFDCAYDDVIVEDELKAIELFTAASRSDNPDIRRLAEATLPTLDLHLKLAENLETGMTHAALPPM</sequence>
<feature type="domain" description="DUF4142" evidence="1">
    <location>
        <begin position="35"/>
        <end position="169"/>
    </location>
</feature>
<accession>A0ABW8JLF3</accession>
<proteinExistence type="predicted"/>
<dbReference type="Proteomes" id="UP001620461">
    <property type="component" value="Unassembled WGS sequence"/>
</dbReference>
<gene>
    <name evidence="2" type="ORF">ISP15_10070</name>
</gene>
<dbReference type="RefSeq" id="WP_404547173.1">
    <property type="nucleotide sequence ID" value="NZ_JADIKJ010000010.1"/>
</dbReference>
<comment type="caution">
    <text evidence="2">The sequence shown here is derived from an EMBL/GenBank/DDBJ whole genome shotgun (WGS) entry which is preliminary data.</text>
</comment>
<evidence type="ECO:0000259" key="1">
    <source>
        <dbReference type="Pfam" id="PF13628"/>
    </source>
</evidence>
<dbReference type="InterPro" id="IPR012347">
    <property type="entry name" value="Ferritin-like"/>
</dbReference>
<dbReference type="EMBL" id="JADIKJ010000010">
    <property type="protein sequence ID" value="MFK2900682.1"/>
    <property type="molecule type" value="Genomic_DNA"/>
</dbReference>
<protein>
    <submittedName>
        <fullName evidence="2">DUF4142 domain-containing protein</fullName>
    </submittedName>
</protein>
<evidence type="ECO:0000313" key="3">
    <source>
        <dbReference type="Proteomes" id="UP001620461"/>
    </source>
</evidence>
<name>A0ABW8JLF3_9GAMM</name>
<keyword evidence="3" id="KW-1185">Reference proteome</keyword>
<reference evidence="2 3" key="1">
    <citation type="submission" date="2020-10" db="EMBL/GenBank/DDBJ databases">
        <title>Phylogeny of dyella-like bacteria.</title>
        <authorList>
            <person name="Fu J."/>
        </authorList>
    </citation>
    <scope>NUCLEOTIDE SEQUENCE [LARGE SCALE GENOMIC DNA]</scope>
    <source>
        <strain evidence="2 3">JP1</strain>
    </source>
</reference>
<evidence type="ECO:0000313" key="2">
    <source>
        <dbReference type="EMBL" id="MFK2900682.1"/>
    </source>
</evidence>